<dbReference type="InterPro" id="IPR047695">
    <property type="entry name" value="T4SS_VirB10/PtlG"/>
</dbReference>
<comment type="similarity">
    <text evidence="2">Belongs to the TrbI/VirB10 family.</text>
</comment>
<dbReference type="Pfam" id="PF03743">
    <property type="entry name" value="TrbI"/>
    <property type="match status" value="1"/>
</dbReference>
<reference evidence="9" key="1">
    <citation type="submission" date="2022-08" db="EMBL/GenBank/DDBJ databases">
        <title>Complete Genome Sequences of 2 Bosea sp. soil isolates.</title>
        <authorList>
            <person name="Alvarez Arevalo M."/>
            <person name="Sterndorff E.B."/>
            <person name="Faurdal D."/>
            <person name="Joergensen T.S."/>
            <person name="Weber T."/>
        </authorList>
    </citation>
    <scope>NUCLEOTIDE SEQUENCE</scope>
    <source>
        <strain evidence="9">NBC_00436</strain>
        <plasmid evidence="9">pNBC436</plasmid>
    </source>
</reference>
<protein>
    <submittedName>
        <fullName evidence="9">Type IV secretion system protein VirB10</fullName>
    </submittedName>
</protein>
<dbReference type="InterPro" id="IPR005498">
    <property type="entry name" value="T4SS_VirB10/TraB/TrbI"/>
</dbReference>
<keyword evidence="6 8" id="KW-0472">Membrane</keyword>
<dbReference type="NCBIfam" id="NF038091">
    <property type="entry name" value="T4SS_VirB10"/>
    <property type="match status" value="1"/>
</dbReference>
<dbReference type="AlphaFoldDB" id="A0A9E8CSB5"/>
<comment type="subcellular location">
    <subcellularLocation>
        <location evidence="1">Cell membrane</location>
        <topology evidence="1">Single-pass membrane protein</topology>
    </subcellularLocation>
</comment>
<evidence type="ECO:0000256" key="8">
    <source>
        <dbReference type="SAM" id="Phobius"/>
    </source>
</evidence>
<organism evidence="9">
    <name type="scientific">Bosea sp. NBC_00436</name>
    <dbReference type="NCBI Taxonomy" id="2969620"/>
    <lineage>
        <taxon>Bacteria</taxon>
        <taxon>Pseudomonadati</taxon>
        <taxon>Pseudomonadota</taxon>
        <taxon>Alphaproteobacteria</taxon>
        <taxon>Hyphomicrobiales</taxon>
        <taxon>Boseaceae</taxon>
        <taxon>Bosea</taxon>
    </lineage>
</organism>
<dbReference type="EMBL" id="CP102775">
    <property type="protein sequence ID" value="UZF90059.1"/>
    <property type="molecule type" value="Genomic_DNA"/>
</dbReference>
<accession>A0A9E8CSB5</accession>
<evidence type="ECO:0000256" key="3">
    <source>
        <dbReference type="ARBA" id="ARBA00022475"/>
    </source>
</evidence>
<dbReference type="GO" id="GO:0005886">
    <property type="term" value="C:plasma membrane"/>
    <property type="evidence" value="ECO:0007669"/>
    <property type="project" value="UniProtKB-SubCell"/>
</dbReference>
<evidence type="ECO:0000256" key="2">
    <source>
        <dbReference type="ARBA" id="ARBA00010265"/>
    </source>
</evidence>
<evidence type="ECO:0000256" key="1">
    <source>
        <dbReference type="ARBA" id="ARBA00004162"/>
    </source>
</evidence>
<evidence type="ECO:0000256" key="7">
    <source>
        <dbReference type="SAM" id="MobiDB-lite"/>
    </source>
</evidence>
<feature type="region of interest" description="Disordered" evidence="7">
    <location>
        <begin position="164"/>
        <end position="191"/>
    </location>
</feature>
<keyword evidence="4 8" id="KW-0812">Transmembrane</keyword>
<evidence type="ECO:0000256" key="5">
    <source>
        <dbReference type="ARBA" id="ARBA00022989"/>
    </source>
</evidence>
<dbReference type="Gene3D" id="2.40.128.260">
    <property type="entry name" value="Type IV secretion system, VirB10/TraB/TrbI"/>
    <property type="match status" value="2"/>
</dbReference>
<sequence>MPSPNEYRALAEEAAGSVVAARASRIGTFLKVVVPAGAVLVAGWMIYTAMRAPDRPSITSPDTEDFRTTQYPGPSIDTPRPQLDNGTITVPTAPEPPPPPPAQPPTTIEAPPPPPPLQPPAQEATVPDDSEARRLAEEERLRLAEEERKKWERLRAGQLVVDSGGTAGEARGANRNGGGAVAADNTEDDPNRRFLARTGQAGVEVSEATKNPRIDALVAQGTMIKGVLETAIQSDLAGMVRAVVSENVWSFDGRRILIPAGSRLIGEYRSGLSTGQTRVFIVWTRMLRSDGVSVQLGSMGTDELGRTGMTGIVDKHWVEKFGSAILLSLVGGTAQFIANLGQDNQSGQNQYSTVDPTTGQPVLVQGQPNQNALYARQIGAQQVSMTLNRIAEEALRDSINIPPTIHVDQGSRIMVFVRRDLDFSAFYPDPVKEALREIRLERSRARTVK</sequence>
<dbReference type="InterPro" id="IPR042217">
    <property type="entry name" value="T4SS_VirB10/TrbI"/>
</dbReference>
<evidence type="ECO:0000313" key="9">
    <source>
        <dbReference type="EMBL" id="UZF90059.1"/>
    </source>
</evidence>
<gene>
    <name evidence="9" type="primary">virB10</name>
    <name evidence="9" type="ORF">NWE54_27620</name>
</gene>
<evidence type="ECO:0000256" key="4">
    <source>
        <dbReference type="ARBA" id="ARBA00022692"/>
    </source>
</evidence>
<geneLocation type="plasmid" evidence="9">
    <name>pNBC436</name>
</geneLocation>
<dbReference type="CDD" id="cd16429">
    <property type="entry name" value="VirB10"/>
    <property type="match status" value="1"/>
</dbReference>
<name>A0A9E8CSB5_9HYPH</name>
<feature type="region of interest" description="Disordered" evidence="7">
    <location>
        <begin position="53"/>
        <end position="133"/>
    </location>
</feature>
<keyword evidence="9" id="KW-0614">Plasmid</keyword>
<evidence type="ECO:0000256" key="6">
    <source>
        <dbReference type="ARBA" id="ARBA00023136"/>
    </source>
</evidence>
<feature type="compositionally biased region" description="Pro residues" evidence="7">
    <location>
        <begin position="93"/>
        <end position="119"/>
    </location>
</feature>
<feature type="transmembrane region" description="Helical" evidence="8">
    <location>
        <begin position="32"/>
        <end position="50"/>
    </location>
</feature>
<proteinExistence type="inferred from homology"/>
<keyword evidence="5 8" id="KW-1133">Transmembrane helix</keyword>
<keyword evidence="3" id="KW-1003">Cell membrane</keyword>